<evidence type="ECO:0000313" key="4">
    <source>
        <dbReference type="Proteomes" id="UP000548867"/>
    </source>
</evidence>
<keyword evidence="2" id="KW-1133">Transmembrane helix</keyword>
<keyword evidence="2" id="KW-0812">Transmembrane</keyword>
<name>A0A7W6G647_9SPHN</name>
<feature type="transmembrane region" description="Helical" evidence="2">
    <location>
        <begin position="399"/>
        <end position="417"/>
    </location>
</feature>
<feature type="transmembrane region" description="Helical" evidence="2">
    <location>
        <begin position="369"/>
        <end position="387"/>
    </location>
</feature>
<comment type="caution">
    <text evidence="3">The sequence shown here is derived from an EMBL/GenBank/DDBJ whole genome shotgun (WGS) entry which is preliminary data.</text>
</comment>
<feature type="transmembrane region" description="Helical" evidence="2">
    <location>
        <begin position="246"/>
        <end position="267"/>
    </location>
</feature>
<dbReference type="EMBL" id="JACIDX010000006">
    <property type="protein sequence ID" value="MBB3954913.1"/>
    <property type="molecule type" value="Genomic_DNA"/>
</dbReference>
<feature type="transmembrane region" description="Helical" evidence="2">
    <location>
        <begin position="211"/>
        <end position="234"/>
    </location>
</feature>
<sequence>MAERNGGLSLRWLMLTLLGLLGLMQAGLWAFLGLPLWWWLAGGAMGLAAIAGVARAPGWGGYIAWRDLAVCAVVAMAVLLVGGEGRLTYANTDWQVRLAVLRDLTLNPWPFAYDVAGGPMVLRAPLGMYLGPALTGNVHAAEWALWAQNSLLLTLVLGAGSTLFDGGRAKAIGLAVFLGFSGMDIVGQALAGQPLTLHLEQWAGFQFSAHITQMFWVPQHGLAGWIFAAAYLAWRRGKAPRVVMAVMVPFLPLLSPLAAIGCLPFALHAYARSLFSRDVIWAGLAAGAALPGLAYLVVAGDTVGALAMPLPLHSYPIFILLEIGAYLLALRLRPSSGAYGAATVWIMVASLLLIPFGRVGGGMDFAMRASIPALAVLAVLIADLLVQPKQESAWGPAKGVALVALTIGLATPIGEIARAIAWPRAPDVACGYYGVVPSGAATYVAPLARFPAMIRPGAVLRRPRDPASCWQGPWPDAVTGHDAQTHPGRG</sequence>
<dbReference type="AlphaFoldDB" id="A0A7W6G647"/>
<feature type="transmembrane region" description="Helical" evidence="2">
    <location>
        <begin position="312"/>
        <end position="332"/>
    </location>
</feature>
<gene>
    <name evidence="3" type="ORF">GGR38_001862</name>
</gene>
<feature type="transmembrane region" description="Helical" evidence="2">
    <location>
        <begin position="37"/>
        <end position="56"/>
    </location>
</feature>
<feature type="transmembrane region" description="Helical" evidence="2">
    <location>
        <begin position="12"/>
        <end position="31"/>
    </location>
</feature>
<reference evidence="3 4" key="1">
    <citation type="submission" date="2020-08" db="EMBL/GenBank/DDBJ databases">
        <title>Genomic Encyclopedia of Type Strains, Phase IV (KMG-IV): sequencing the most valuable type-strain genomes for metagenomic binning, comparative biology and taxonomic classification.</title>
        <authorList>
            <person name="Goeker M."/>
        </authorList>
    </citation>
    <scope>NUCLEOTIDE SEQUENCE [LARGE SCALE GENOMIC DNA]</scope>
    <source>
        <strain evidence="3 4">DSM 27057</strain>
    </source>
</reference>
<feature type="transmembrane region" description="Helical" evidence="2">
    <location>
        <begin position="63"/>
        <end position="82"/>
    </location>
</feature>
<protein>
    <submittedName>
        <fullName evidence="3">Uncharacterized protein</fullName>
    </submittedName>
</protein>
<proteinExistence type="predicted"/>
<feature type="transmembrane region" description="Helical" evidence="2">
    <location>
        <begin position="338"/>
        <end position="357"/>
    </location>
</feature>
<dbReference type="RefSeq" id="WP_183624781.1">
    <property type="nucleotide sequence ID" value="NZ_JACIDX010000006.1"/>
</dbReference>
<evidence type="ECO:0000256" key="1">
    <source>
        <dbReference type="SAM" id="MobiDB-lite"/>
    </source>
</evidence>
<evidence type="ECO:0000256" key="2">
    <source>
        <dbReference type="SAM" id="Phobius"/>
    </source>
</evidence>
<keyword evidence="2" id="KW-0472">Membrane</keyword>
<feature type="region of interest" description="Disordered" evidence="1">
    <location>
        <begin position="471"/>
        <end position="490"/>
    </location>
</feature>
<accession>A0A7W6G647</accession>
<keyword evidence="4" id="KW-1185">Reference proteome</keyword>
<feature type="transmembrane region" description="Helical" evidence="2">
    <location>
        <begin position="279"/>
        <end position="300"/>
    </location>
</feature>
<evidence type="ECO:0000313" key="3">
    <source>
        <dbReference type="EMBL" id="MBB3954913.1"/>
    </source>
</evidence>
<dbReference type="Proteomes" id="UP000548867">
    <property type="component" value="Unassembled WGS sequence"/>
</dbReference>
<organism evidence="3 4">
    <name type="scientific">Novosphingobium sediminicola</name>
    <dbReference type="NCBI Taxonomy" id="563162"/>
    <lineage>
        <taxon>Bacteria</taxon>
        <taxon>Pseudomonadati</taxon>
        <taxon>Pseudomonadota</taxon>
        <taxon>Alphaproteobacteria</taxon>
        <taxon>Sphingomonadales</taxon>
        <taxon>Sphingomonadaceae</taxon>
        <taxon>Novosphingobium</taxon>
    </lineage>
</organism>